<keyword evidence="7" id="KW-0675">Receptor</keyword>
<dbReference type="InterPro" id="IPR035897">
    <property type="entry name" value="Toll_tir_struct_dom_sf"/>
</dbReference>
<evidence type="ECO:0000313" key="7">
    <source>
        <dbReference type="EMBL" id="OWF40421.1"/>
    </source>
</evidence>
<organism evidence="7 8">
    <name type="scientific">Mizuhopecten yessoensis</name>
    <name type="common">Japanese scallop</name>
    <name type="synonym">Patinopecten yessoensis</name>
    <dbReference type="NCBI Taxonomy" id="6573"/>
    <lineage>
        <taxon>Eukaryota</taxon>
        <taxon>Metazoa</taxon>
        <taxon>Spiralia</taxon>
        <taxon>Lophotrochozoa</taxon>
        <taxon>Mollusca</taxon>
        <taxon>Bivalvia</taxon>
        <taxon>Autobranchia</taxon>
        <taxon>Pteriomorphia</taxon>
        <taxon>Pectinida</taxon>
        <taxon>Pectinoidea</taxon>
        <taxon>Pectinidae</taxon>
        <taxon>Mizuhopecten</taxon>
    </lineage>
</organism>
<gene>
    <name evidence="7" type="ORF">KP79_PYT17342</name>
</gene>
<keyword evidence="8" id="KW-1185">Reference proteome</keyword>
<dbReference type="GO" id="GO:0005886">
    <property type="term" value="C:plasma membrane"/>
    <property type="evidence" value="ECO:0007669"/>
    <property type="project" value="TreeGrafter"/>
</dbReference>
<reference evidence="7 8" key="1">
    <citation type="journal article" date="2017" name="Nat. Ecol. Evol.">
        <title>Scallop genome provides insights into evolution of bilaterian karyotype and development.</title>
        <authorList>
            <person name="Wang S."/>
            <person name="Zhang J."/>
            <person name="Jiao W."/>
            <person name="Li J."/>
            <person name="Xun X."/>
            <person name="Sun Y."/>
            <person name="Guo X."/>
            <person name="Huan P."/>
            <person name="Dong B."/>
            <person name="Zhang L."/>
            <person name="Hu X."/>
            <person name="Sun X."/>
            <person name="Wang J."/>
            <person name="Zhao C."/>
            <person name="Wang Y."/>
            <person name="Wang D."/>
            <person name="Huang X."/>
            <person name="Wang R."/>
            <person name="Lv J."/>
            <person name="Li Y."/>
            <person name="Zhang Z."/>
            <person name="Liu B."/>
            <person name="Lu W."/>
            <person name="Hui Y."/>
            <person name="Liang J."/>
            <person name="Zhou Z."/>
            <person name="Hou R."/>
            <person name="Li X."/>
            <person name="Liu Y."/>
            <person name="Li H."/>
            <person name="Ning X."/>
            <person name="Lin Y."/>
            <person name="Zhao L."/>
            <person name="Xing Q."/>
            <person name="Dou J."/>
            <person name="Li Y."/>
            <person name="Mao J."/>
            <person name="Guo H."/>
            <person name="Dou H."/>
            <person name="Li T."/>
            <person name="Mu C."/>
            <person name="Jiang W."/>
            <person name="Fu Q."/>
            <person name="Fu X."/>
            <person name="Miao Y."/>
            <person name="Liu J."/>
            <person name="Yu Q."/>
            <person name="Li R."/>
            <person name="Liao H."/>
            <person name="Li X."/>
            <person name="Kong Y."/>
            <person name="Jiang Z."/>
            <person name="Chourrout D."/>
            <person name="Li R."/>
            <person name="Bao Z."/>
        </authorList>
    </citation>
    <scope>NUCLEOTIDE SEQUENCE [LARGE SCALE GENOMIC DNA]</scope>
    <source>
        <strain evidence="7 8">PY_sf001</strain>
    </source>
</reference>
<dbReference type="AlphaFoldDB" id="A0A210PVA3"/>
<dbReference type="STRING" id="6573.A0A210PVA3"/>
<sequence>MDIVDNIMDAIDNSHKTVFVVSYAVLQREWTTFTMKLASVYSFRDGREDMNIIILLNDIKMSEFPKLIRRNWEVIHPLRWPNESNTDQSKFITAKKVFWQRLFRRIKRGNSNVLTESVSESTV</sequence>
<dbReference type="PROSITE" id="PS50104">
    <property type="entry name" value="TIR"/>
    <property type="match status" value="1"/>
</dbReference>
<dbReference type="EMBL" id="NEDP02005466">
    <property type="protein sequence ID" value="OWF40421.1"/>
    <property type="molecule type" value="Genomic_DNA"/>
</dbReference>
<dbReference type="PANTHER" id="PTHR24365">
    <property type="entry name" value="TOLL-LIKE RECEPTOR"/>
    <property type="match status" value="1"/>
</dbReference>
<evidence type="ECO:0000256" key="2">
    <source>
        <dbReference type="ARBA" id="ARBA00022692"/>
    </source>
</evidence>
<comment type="caution">
    <text evidence="7">The sequence shown here is derived from an EMBL/GenBank/DDBJ whole genome shotgun (WGS) entry which is preliminary data.</text>
</comment>
<evidence type="ECO:0000256" key="1">
    <source>
        <dbReference type="ARBA" id="ARBA00004370"/>
    </source>
</evidence>
<keyword evidence="5" id="KW-0472">Membrane</keyword>
<evidence type="ECO:0000256" key="5">
    <source>
        <dbReference type="ARBA" id="ARBA00023136"/>
    </source>
</evidence>
<dbReference type="GO" id="GO:0007165">
    <property type="term" value="P:signal transduction"/>
    <property type="evidence" value="ECO:0007669"/>
    <property type="project" value="InterPro"/>
</dbReference>
<feature type="domain" description="TIR" evidence="6">
    <location>
        <begin position="1"/>
        <end position="98"/>
    </location>
</feature>
<dbReference type="Gene3D" id="3.40.50.10140">
    <property type="entry name" value="Toll/interleukin-1 receptor homology (TIR) domain"/>
    <property type="match status" value="1"/>
</dbReference>
<evidence type="ECO:0000256" key="3">
    <source>
        <dbReference type="ARBA" id="ARBA00022729"/>
    </source>
</evidence>
<keyword evidence="4" id="KW-1133">Transmembrane helix</keyword>
<evidence type="ECO:0000256" key="4">
    <source>
        <dbReference type="ARBA" id="ARBA00022989"/>
    </source>
</evidence>
<proteinExistence type="predicted"/>
<dbReference type="GO" id="GO:0038023">
    <property type="term" value="F:signaling receptor activity"/>
    <property type="evidence" value="ECO:0007669"/>
    <property type="project" value="TreeGrafter"/>
</dbReference>
<evidence type="ECO:0000313" key="8">
    <source>
        <dbReference type="Proteomes" id="UP000242188"/>
    </source>
</evidence>
<keyword evidence="2" id="KW-0812">Transmembrane</keyword>
<dbReference type="InterPro" id="IPR000157">
    <property type="entry name" value="TIR_dom"/>
</dbReference>
<dbReference type="OrthoDB" id="6105302at2759"/>
<comment type="subcellular location">
    <subcellularLocation>
        <location evidence="1">Membrane</location>
    </subcellularLocation>
</comment>
<accession>A0A210PVA3</accession>
<dbReference type="Proteomes" id="UP000242188">
    <property type="component" value="Unassembled WGS sequence"/>
</dbReference>
<evidence type="ECO:0000259" key="6">
    <source>
        <dbReference type="PROSITE" id="PS50104"/>
    </source>
</evidence>
<protein>
    <submittedName>
        <fullName evidence="7">Toll-like receptor 2 type-2</fullName>
    </submittedName>
</protein>
<keyword evidence="3" id="KW-0732">Signal</keyword>
<dbReference type="PANTHER" id="PTHR24365:SF541">
    <property type="entry name" value="PROTEIN TOLL-RELATED"/>
    <property type="match status" value="1"/>
</dbReference>
<dbReference type="SUPFAM" id="SSF52200">
    <property type="entry name" value="Toll/Interleukin receptor TIR domain"/>
    <property type="match status" value="1"/>
</dbReference>
<name>A0A210PVA3_MIZYE</name>